<gene>
    <name evidence="1" type="ORF">OLEA9_A089193</name>
</gene>
<dbReference type="Gramene" id="OE9A089193T1">
    <property type="protein sequence ID" value="OE9A089193C1"/>
    <property type="gene ID" value="OE9A089193"/>
</dbReference>
<dbReference type="AlphaFoldDB" id="A0A8S0R4Y0"/>
<reference evidence="1 2" key="1">
    <citation type="submission" date="2019-12" db="EMBL/GenBank/DDBJ databases">
        <authorList>
            <person name="Alioto T."/>
            <person name="Alioto T."/>
            <person name="Gomez Garrido J."/>
        </authorList>
    </citation>
    <scope>NUCLEOTIDE SEQUENCE [LARGE SCALE GENOMIC DNA]</scope>
</reference>
<keyword evidence="2" id="KW-1185">Reference proteome</keyword>
<evidence type="ECO:0000313" key="1">
    <source>
        <dbReference type="EMBL" id="CAA2973341.1"/>
    </source>
</evidence>
<dbReference type="EMBL" id="CACTIH010002098">
    <property type="protein sequence ID" value="CAA2973341.1"/>
    <property type="molecule type" value="Genomic_DNA"/>
</dbReference>
<protein>
    <submittedName>
        <fullName evidence="1">Uncharacterized protein</fullName>
    </submittedName>
</protein>
<organism evidence="1 2">
    <name type="scientific">Olea europaea subsp. europaea</name>
    <dbReference type="NCBI Taxonomy" id="158383"/>
    <lineage>
        <taxon>Eukaryota</taxon>
        <taxon>Viridiplantae</taxon>
        <taxon>Streptophyta</taxon>
        <taxon>Embryophyta</taxon>
        <taxon>Tracheophyta</taxon>
        <taxon>Spermatophyta</taxon>
        <taxon>Magnoliopsida</taxon>
        <taxon>eudicotyledons</taxon>
        <taxon>Gunneridae</taxon>
        <taxon>Pentapetalae</taxon>
        <taxon>asterids</taxon>
        <taxon>lamiids</taxon>
        <taxon>Lamiales</taxon>
        <taxon>Oleaceae</taxon>
        <taxon>Oleeae</taxon>
        <taxon>Olea</taxon>
    </lineage>
</organism>
<accession>A0A8S0R4Y0</accession>
<comment type="caution">
    <text evidence="1">The sequence shown here is derived from an EMBL/GenBank/DDBJ whole genome shotgun (WGS) entry which is preliminary data.</text>
</comment>
<sequence>GFVTHELSLPHWRASSTKTLSGALCTDGRLFIVAAHDRNGGLGNGGFVRRQYQM</sequence>
<dbReference type="Proteomes" id="UP000594638">
    <property type="component" value="Unassembled WGS sequence"/>
</dbReference>
<proteinExistence type="predicted"/>
<feature type="non-terminal residue" evidence="1">
    <location>
        <position position="1"/>
    </location>
</feature>
<name>A0A8S0R4Y0_OLEEU</name>
<evidence type="ECO:0000313" key="2">
    <source>
        <dbReference type="Proteomes" id="UP000594638"/>
    </source>
</evidence>